<sequence>MAFKSCKKGFMKKVKTILFTLVMMLVVFGVIVAILRWKSLERKKKLEREVQVIERVLDTSKKISQKWEEGATSSEWKDIGKYCPDLQLKDIVDISYSKCNSEFLNCYLENNSSLGIIKNSKGKYYSVLSRQNSLEENISAFSLRVQVQLDDSVYNIDLEDTCRDTYLPRKSYGYKTKTSPKRKFDWTWDNFNRNIYVDKFLVTNREVNEWIETLGLNIEKKFPLERPSVFLSLDEMKKYCAFKGKSLASAQVVEAASFYPSGSSDKAGRTLIRYDYPWTRRSGDSFLFKMKRDSDLPLTKFDCEKAYVQDCFEVTPFISHMTKSSSWSGIFQVMGGPFEAYENSLEPKENLRASSFYFPAQSSVHMLGEKLYWDGVAHLDKNIDWKKEKPAGVDGRSLEIGFRCMRNMYE</sequence>
<dbReference type="AlphaFoldDB" id="E1WZC8"/>
<keyword evidence="1" id="KW-1133">Transmembrane helix</keyword>
<dbReference type="PATRIC" id="fig|862908.3.peg.2923"/>
<keyword evidence="1" id="KW-0812">Transmembrane</keyword>
<keyword evidence="3" id="KW-1185">Reference proteome</keyword>
<dbReference type="KEGG" id="bmx:BMS_3055"/>
<gene>
    <name evidence="2" type="ordered locus">BMS_3055</name>
</gene>
<dbReference type="EMBL" id="FQ312005">
    <property type="protein sequence ID" value="CBW27816.1"/>
    <property type="molecule type" value="Genomic_DNA"/>
</dbReference>
<protein>
    <submittedName>
        <fullName evidence="2">Exported protein</fullName>
    </submittedName>
</protein>
<reference evidence="3" key="1">
    <citation type="journal article" date="2013" name="ISME J.">
        <title>A small predatory core genome in the divergent marine Bacteriovorax marinus SJ and the terrestrial Bdellovibrio bacteriovorus.</title>
        <authorList>
            <person name="Crossman L.C."/>
            <person name="Chen H."/>
            <person name="Cerdeno-Tarraga A.M."/>
            <person name="Brooks K."/>
            <person name="Quail M.A."/>
            <person name="Pineiro S.A."/>
            <person name="Hobley L."/>
            <person name="Sockett R.E."/>
            <person name="Bentley S.D."/>
            <person name="Parkhill J."/>
            <person name="Williams H.N."/>
            <person name="Stine O.C."/>
        </authorList>
    </citation>
    <scope>NUCLEOTIDE SEQUENCE [LARGE SCALE GENOMIC DNA]</scope>
    <source>
        <strain evidence="3">ATCC BAA-682 / DSM 15412 / SJ</strain>
    </source>
</reference>
<accession>E1WZC8</accession>
<name>E1WZC8_HALMS</name>
<feature type="transmembrane region" description="Helical" evidence="1">
    <location>
        <begin position="17"/>
        <end position="35"/>
    </location>
</feature>
<dbReference type="Proteomes" id="UP000008963">
    <property type="component" value="Chromosome"/>
</dbReference>
<keyword evidence="1" id="KW-0472">Membrane</keyword>
<dbReference type="HOGENOM" id="CLU_670427_0_0_7"/>
<dbReference type="STRING" id="862908.BMS_3055"/>
<evidence type="ECO:0000256" key="1">
    <source>
        <dbReference type="SAM" id="Phobius"/>
    </source>
</evidence>
<evidence type="ECO:0000313" key="2">
    <source>
        <dbReference type="EMBL" id="CBW27816.1"/>
    </source>
</evidence>
<evidence type="ECO:0000313" key="3">
    <source>
        <dbReference type="Proteomes" id="UP000008963"/>
    </source>
</evidence>
<proteinExistence type="predicted"/>
<organism evidence="2 3">
    <name type="scientific">Halobacteriovorax marinus (strain ATCC BAA-682 / DSM 15412 / SJ)</name>
    <name type="common">Bacteriovorax marinus</name>
    <dbReference type="NCBI Taxonomy" id="862908"/>
    <lineage>
        <taxon>Bacteria</taxon>
        <taxon>Pseudomonadati</taxon>
        <taxon>Bdellovibrionota</taxon>
        <taxon>Bacteriovoracia</taxon>
        <taxon>Bacteriovoracales</taxon>
        <taxon>Halobacteriovoraceae</taxon>
        <taxon>Halobacteriovorax</taxon>
    </lineage>
</organism>